<dbReference type="InterPro" id="IPR005552">
    <property type="entry name" value="Scramblase"/>
</dbReference>
<dbReference type="eggNOG" id="KOG0621">
    <property type="taxonomic scope" value="Eukaryota"/>
</dbReference>
<evidence type="ECO:0000313" key="3">
    <source>
        <dbReference type="EnsemblProtists" id="EOD08543"/>
    </source>
</evidence>
<dbReference type="OMA" id="WGGCREI"/>
<dbReference type="PANTHER" id="PTHR23248:SF9">
    <property type="entry name" value="PHOSPHOLIPID SCRAMBLASE"/>
    <property type="match status" value="1"/>
</dbReference>
<dbReference type="STRING" id="2903.R1BFP6"/>
<reference evidence="3" key="2">
    <citation type="submission" date="2024-10" db="UniProtKB">
        <authorList>
            <consortium name="EnsemblProtists"/>
        </authorList>
    </citation>
    <scope>IDENTIFICATION</scope>
</reference>
<evidence type="ECO:0000256" key="2">
    <source>
        <dbReference type="RuleBase" id="RU363116"/>
    </source>
</evidence>
<dbReference type="EnsemblProtists" id="EOD08543">
    <property type="protein sequence ID" value="EOD08543"/>
    <property type="gene ID" value="EMIHUDRAFT_453020"/>
</dbReference>
<dbReference type="GO" id="GO:0017128">
    <property type="term" value="F:phospholipid scramblase activity"/>
    <property type="evidence" value="ECO:0007669"/>
    <property type="project" value="InterPro"/>
</dbReference>
<comment type="similarity">
    <text evidence="1 2">Belongs to the phospholipid scramblase family.</text>
</comment>
<sequence length="250" mass="27160">MAKVQLMDRSDTETLGQYESLFVKQTKKGCVQECFGCEATNEFKIYPSAADAKGAETYYSLEESDFCMRFCCKNNRAFTQTVWTGTKESHSGTVMTMSKEFSLSAGACLCCCNPAITFKDGAGDSLGGASLPCYVCLPKISVFDPAGQEEYKVQMPSCVGGMCIDCCAEGLCNCKVPFYIYPAGSSGGKGEEIGKIVKMWRGLGTEVFTDADSFQLDFPKGIDASAKARMLGTTAFVNMIFFEEVGHYES</sequence>
<keyword evidence="4" id="KW-1185">Reference proteome</keyword>
<organism evidence="3 4">
    <name type="scientific">Emiliania huxleyi (strain CCMP1516)</name>
    <dbReference type="NCBI Taxonomy" id="280463"/>
    <lineage>
        <taxon>Eukaryota</taxon>
        <taxon>Haptista</taxon>
        <taxon>Haptophyta</taxon>
        <taxon>Prymnesiophyceae</taxon>
        <taxon>Isochrysidales</taxon>
        <taxon>Noelaerhabdaceae</taxon>
        <taxon>Emiliania</taxon>
    </lineage>
</organism>
<dbReference type="GO" id="GO:0005886">
    <property type="term" value="C:plasma membrane"/>
    <property type="evidence" value="ECO:0007669"/>
    <property type="project" value="TreeGrafter"/>
</dbReference>
<dbReference type="PANTHER" id="PTHR23248">
    <property type="entry name" value="PHOSPHOLIPID SCRAMBLASE-RELATED"/>
    <property type="match status" value="1"/>
</dbReference>
<dbReference type="GeneID" id="17254697"/>
<reference evidence="4" key="1">
    <citation type="journal article" date="2013" name="Nature">
        <title>Pan genome of the phytoplankton Emiliania underpins its global distribution.</title>
        <authorList>
            <person name="Read B.A."/>
            <person name="Kegel J."/>
            <person name="Klute M.J."/>
            <person name="Kuo A."/>
            <person name="Lefebvre S.C."/>
            <person name="Maumus F."/>
            <person name="Mayer C."/>
            <person name="Miller J."/>
            <person name="Monier A."/>
            <person name="Salamov A."/>
            <person name="Young J."/>
            <person name="Aguilar M."/>
            <person name="Claverie J.M."/>
            <person name="Frickenhaus S."/>
            <person name="Gonzalez K."/>
            <person name="Herman E.K."/>
            <person name="Lin Y.C."/>
            <person name="Napier J."/>
            <person name="Ogata H."/>
            <person name="Sarno A.F."/>
            <person name="Shmutz J."/>
            <person name="Schroeder D."/>
            <person name="de Vargas C."/>
            <person name="Verret F."/>
            <person name="von Dassow P."/>
            <person name="Valentin K."/>
            <person name="Van de Peer Y."/>
            <person name="Wheeler G."/>
            <person name="Dacks J.B."/>
            <person name="Delwiche C.F."/>
            <person name="Dyhrman S.T."/>
            <person name="Glockner G."/>
            <person name="John U."/>
            <person name="Richards T."/>
            <person name="Worden A.Z."/>
            <person name="Zhang X."/>
            <person name="Grigoriev I.V."/>
            <person name="Allen A.E."/>
            <person name="Bidle K."/>
            <person name="Borodovsky M."/>
            <person name="Bowler C."/>
            <person name="Brownlee C."/>
            <person name="Cock J.M."/>
            <person name="Elias M."/>
            <person name="Gladyshev V.N."/>
            <person name="Groth M."/>
            <person name="Guda C."/>
            <person name="Hadaegh A."/>
            <person name="Iglesias-Rodriguez M.D."/>
            <person name="Jenkins J."/>
            <person name="Jones B.M."/>
            <person name="Lawson T."/>
            <person name="Leese F."/>
            <person name="Lindquist E."/>
            <person name="Lobanov A."/>
            <person name="Lomsadze A."/>
            <person name="Malik S.B."/>
            <person name="Marsh M.E."/>
            <person name="Mackinder L."/>
            <person name="Mock T."/>
            <person name="Mueller-Roeber B."/>
            <person name="Pagarete A."/>
            <person name="Parker M."/>
            <person name="Probert I."/>
            <person name="Quesneville H."/>
            <person name="Raines C."/>
            <person name="Rensing S.A."/>
            <person name="Riano-Pachon D.M."/>
            <person name="Richier S."/>
            <person name="Rokitta S."/>
            <person name="Shiraiwa Y."/>
            <person name="Soanes D.M."/>
            <person name="van der Giezen M."/>
            <person name="Wahlund T.M."/>
            <person name="Williams B."/>
            <person name="Wilson W."/>
            <person name="Wolfe G."/>
            <person name="Wurch L.L."/>
        </authorList>
    </citation>
    <scope>NUCLEOTIDE SEQUENCE</scope>
</reference>
<dbReference type="PaxDb" id="2903-EOD08543"/>
<name>A0A0D3IBA8_EMIH1</name>
<evidence type="ECO:0000256" key="1">
    <source>
        <dbReference type="ARBA" id="ARBA00005350"/>
    </source>
</evidence>
<protein>
    <recommendedName>
        <fullName evidence="2">Phospholipid scramblase</fullName>
    </recommendedName>
</protein>
<dbReference type="Pfam" id="PF03803">
    <property type="entry name" value="Scramblase"/>
    <property type="match status" value="1"/>
</dbReference>
<dbReference type="RefSeq" id="XP_005760972.1">
    <property type="nucleotide sequence ID" value="XM_005760915.1"/>
</dbReference>
<dbReference type="KEGG" id="ehx:EMIHUDRAFT_453020"/>
<evidence type="ECO:0000313" key="4">
    <source>
        <dbReference type="Proteomes" id="UP000013827"/>
    </source>
</evidence>
<dbReference type="HOGENOM" id="CLU_095159_0_0_1"/>
<accession>A0A0D3IBA8</accession>
<proteinExistence type="inferred from homology"/>
<dbReference type="Proteomes" id="UP000013827">
    <property type="component" value="Unassembled WGS sequence"/>
</dbReference>
<dbReference type="AlphaFoldDB" id="A0A0D3IBA8"/>